<feature type="compositionally biased region" description="Pro residues" evidence="1">
    <location>
        <begin position="69"/>
        <end position="93"/>
    </location>
</feature>
<sequence>MEGSSPTSLGDSELASLNTTHSLIDLDPCAHSDSSVQSALQQPTRSAPQTPFTKAFGPHTRTTVCTVQPLPPLPSPPPLIDISGPTPPRPPPSFTAVRRPSPLKFSFFDDSFDMPQHPDSGETTPSGVEPAPFANLSPPPTVRRLSPSSSGVRAHEETENLPVPCAQPRPAQRRWSAITRLQEERRKAATLAPPAHDSPLKEGDSSMILSPVNLGADDLSLIADEGGSFLLRQQDATLDSFALSQSTEADDSAQKDDQDRSDASEPSGGMSVLLRGLGESTIGQARFPSSSSSWAPSFVRTILPSDLTSSTRTIKASSSSPAPRARQPSFDPELSFLSYAADEPSHGGGSVDVSLLNASTASFASYRASPAKPRVVSLEAERWSPAEAEEDPGRDTARTPRPRGGAGRVSDTSASSGSGTEEGPSRDSFDLTRWRTAELGTGILDQSPPTAALRAESTKTLELGLQSPLQPTKVDRPPLDASTSTLACSTRTVMELDSPFRSSPSQESGDSLILAAAAAPPAEPAIVVAEGDLLGLGNIGPSPPRRPPPAARPPPNPPSAPATTTKETGADRLKRRLEELRAQKKATGAPSAAVGAQSRSSASSSATSSTSATPSRRMSLRPPGTGVAPAQGAGRLARPRASMLPAPTTSSSSSSSSSAAAPKTGTPPLSASSPAAPSADAPKTPGERKDSTAARLERLRSERKQREMARGTPCAAGAGAGTGLTRSNSAIVGGRTAVRTPALARGGAVAAAPPRPGSTTTGLTRSRSLVAASSRPLVSGAAAVAAPSPRKPPAATAAAPRPSLLLPPSTAPARRRSSIAPATAAAPLKFASMAAPSSRVRVPLAATQPSGAGAGAGAGAAMGGGGAKPRVSRIGLGQASATTGRR</sequence>
<feature type="compositionally biased region" description="Low complexity" evidence="1">
    <location>
        <begin position="408"/>
        <end position="422"/>
    </location>
</feature>
<feature type="compositionally biased region" description="Polar residues" evidence="1">
    <location>
        <begin position="32"/>
        <end position="52"/>
    </location>
</feature>
<dbReference type="EMBL" id="SOZI01000012">
    <property type="protein sequence ID" value="TNY23368.1"/>
    <property type="molecule type" value="Genomic_DNA"/>
</dbReference>
<feature type="compositionally biased region" description="Gly residues" evidence="1">
    <location>
        <begin position="852"/>
        <end position="867"/>
    </location>
</feature>
<feature type="region of interest" description="Disordered" evidence="1">
    <location>
        <begin position="846"/>
        <end position="886"/>
    </location>
</feature>
<dbReference type="OrthoDB" id="2527107at2759"/>
<feature type="compositionally biased region" description="Basic and acidic residues" evidence="1">
    <location>
        <begin position="685"/>
        <end position="709"/>
    </location>
</feature>
<accession>A0A5C5G2L5</accession>
<feature type="compositionally biased region" description="Low complexity" evidence="1">
    <location>
        <begin position="741"/>
        <end position="826"/>
    </location>
</feature>
<evidence type="ECO:0000313" key="2">
    <source>
        <dbReference type="EMBL" id="TNY23368.1"/>
    </source>
</evidence>
<proteinExistence type="predicted"/>
<keyword evidence="3" id="KW-1185">Reference proteome</keyword>
<protein>
    <recommendedName>
        <fullName evidence="4">Proteophosphoglycan ppg4</fullName>
    </recommendedName>
</protein>
<feature type="compositionally biased region" description="Low complexity" evidence="1">
    <location>
        <begin position="309"/>
        <end position="329"/>
    </location>
</feature>
<feature type="compositionally biased region" description="Pro residues" evidence="1">
    <location>
        <begin position="541"/>
        <end position="560"/>
    </location>
</feature>
<organism evidence="2 3">
    <name type="scientific">Rhodotorula diobovata</name>
    <dbReference type="NCBI Taxonomy" id="5288"/>
    <lineage>
        <taxon>Eukaryota</taxon>
        <taxon>Fungi</taxon>
        <taxon>Dikarya</taxon>
        <taxon>Basidiomycota</taxon>
        <taxon>Pucciniomycotina</taxon>
        <taxon>Microbotryomycetes</taxon>
        <taxon>Sporidiobolales</taxon>
        <taxon>Sporidiobolaceae</taxon>
        <taxon>Rhodotorula</taxon>
    </lineage>
</organism>
<feature type="compositionally biased region" description="Basic and acidic residues" evidence="1">
    <location>
        <begin position="252"/>
        <end position="263"/>
    </location>
</feature>
<dbReference type="AlphaFoldDB" id="A0A5C5G2L5"/>
<feature type="compositionally biased region" description="Low complexity" evidence="1">
    <location>
        <begin position="641"/>
        <end position="682"/>
    </location>
</feature>
<gene>
    <name evidence="2" type="ORF">DMC30DRAFT_444435</name>
</gene>
<reference evidence="2 3" key="1">
    <citation type="submission" date="2019-03" db="EMBL/GenBank/DDBJ databases">
        <title>Rhodosporidium diobovatum UCD-FST 08-225 genome sequencing, assembly, and annotation.</title>
        <authorList>
            <person name="Fakankun I.U."/>
            <person name="Fristensky B."/>
            <person name="Levin D.B."/>
        </authorList>
    </citation>
    <scope>NUCLEOTIDE SEQUENCE [LARGE SCALE GENOMIC DNA]</scope>
    <source>
        <strain evidence="2 3">UCD-FST 08-225</strain>
    </source>
</reference>
<feature type="region of interest" description="Disordered" evidence="1">
    <location>
        <begin position="25"/>
        <end position="205"/>
    </location>
</feature>
<evidence type="ECO:0000256" key="1">
    <source>
        <dbReference type="SAM" id="MobiDB-lite"/>
    </source>
</evidence>
<feature type="region of interest" description="Disordered" evidence="1">
    <location>
        <begin position="309"/>
        <end position="330"/>
    </location>
</feature>
<dbReference type="Proteomes" id="UP000311382">
    <property type="component" value="Unassembled WGS sequence"/>
</dbReference>
<feature type="region of interest" description="Disordered" evidence="1">
    <location>
        <begin position="534"/>
        <end position="826"/>
    </location>
</feature>
<feature type="region of interest" description="Disordered" evidence="1">
    <location>
        <begin position="367"/>
        <end position="485"/>
    </location>
</feature>
<feature type="compositionally biased region" description="Basic and acidic residues" evidence="1">
    <location>
        <begin position="568"/>
        <end position="582"/>
    </location>
</feature>
<evidence type="ECO:0008006" key="4">
    <source>
        <dbReference type="Google" id="ProtNLM"/>
    </source>
</evidence>
<feature type="compositionally biased region" description="Low complexity" evidence="1">
    <location>
        <begin position="591"/>
        <end position="617"/>
    </location>
</feature>
<evidence type="ECO:0000313" key="3">
    <source>
        <dbReference type="Proteomes" id="UP000311382"/>
    </source>
</evidence>
<feature type="region of interest" description="Disordered" evidence="1">
    <location>
        <begin position="242"/>
        <end position="275"/>
    </location>
</feature>
<feature type="compositionally biased region" description="Basic and acidic residues" evidence="1">
    <location>
        <begin position="423"/>
        <end position="436"/>
    </location>
</feature>
<comment type="caution">
    <text evidence="2">The sequence shown here is derived from an EMBL/GenBank/DDBJ whole genome shotgun (WGS) entry which is preliminary data.</text>
</comment>
<name>A0A5C5G2L5_9BASI</name>